<accession>A0AAU8NKE3</accession>
<gene>
    <name evidence="2" type="ORF">ABXS70_09940</name>
</gene>
<reference evidence="2" key="1">
    <citation type="submission" date="2024-05" db="EMBL/GenBank/DDBJ databases">
        <title>Draft genome assemblies of 36 bacteria isolated from hibernating arctic ground squirrels.</title>
        <authorList>
            <person name="McKee H."/>
            <person name="Mullen L."/>
            <person name="Drown D.M."/>
            <person name="Duddleston K.N."/>
        </authorList>
    </citation>
    <scope>NUCLEOTIDE SEQUENCE</scope>
    <source>
        <strain evidence="2">AN1007</strain>
    </source>
</reference>
<protein>
    <submittedName>
        <fullName evidence="2">GNAT family N-acetyltransferase</fullName>
    </submittedName>
</protein>
<dbReference type="InterPro" id="IPR016181">
    <property type="entry name" value="Acyl_CoA_acyltransferase"/>
</dbReference>
<dbReference type="Gene3D" id="3.40.630.30">
    <property type="match status" value="1"/>
</dbReference>
<dbReference type="InterPro" id="IPR000182">
    <property type="entry name" value="GNAT_dom"/>
</dbReference>
<dbReference type="GO" id="GO:0016747">
    <property type="term" value="F:acyltransferase activity, transferring groups other than amino-acyl groups"/>
    <property type="evidence" value="ECO:0007669"/>
    <property type="project" value="InterPro"/>
</dbReference>
<sequence length="158" mass="17904">MNYIIRQAVLQDLPGLCSVRNNEKLFRSYLNQQENNKVILVAAAAEDIDHVILGFGLLKLHGMQVPKLSDLYVKEEFRGQGAGSAMIKYREKCAIGLGFNEIFVSVDPVENPKMIKLITSHGYQAITEPYTKEAVYYNEDGSGYKKTYIRVDLKKQLL</sequence>
<feature type="domain" description="N-acetyltransferase" evidence="1">
    <location>
        <begin position="3"/>
        <end position="142"/>
    </location>
</feature>
<name>A0AAU8NKE3_9BACL</name>
<dbReference type="Pfam" id="PF00583">
    <property type="entry name" value="Acetyltransf_1"/>
    <property type="match status" value="1"/>
</dbReference>
<evidence type="ECO:0000259" key="1">
    <source>
        <dbReference type="PROSITE" id="PS51186"/>
    </source>
</evidence>
<dbReference type="EMBL" id="CP159992">
    <property type="protein sequence ID" value="XCP96994.1"/>
    <property type="molecule type" value="Genomic_DNA"/>
</dbReference>
<dbReference type="AlphaFoldDB" id="A0AAU8NKE3"/>
<dbReference type="CDD" id="cd04301">
    <property type="entry name" value="NAT_SF"/>
    <property type="match status" value="1"/>
</dbReference>
<proteinExistence type="predicted"/>
<evidence type="ECO:0000313" key="2">
    <source>
        <dbReference type="EMBL" id="XCP96994.1"/>
    </source>
</evidence>
<dbReference type="SUPFAM" id="SSF55729">
    <property type="entry name" value="Acyl-CoA N-acyltransferases (Nat)"/>
    <property type="match status" value="1"/>
</dbReference>
<organism evidence="2">
    <name type="scientific">Paenibacillus sp. AN1007</name>
    <dbReference type="NCBI Taxonomy" id="3151385"/>
    <lineage>
        <taxon>Bacteria</taxon>
        <taxon>Bacillati</taxon>
        <taxon>Bacillota</taxon>
        <taxon>Bacilli</taxon>
        <taxon>Bacillales</taxon>
        <taxon>Paenibacillaceae</taxon>
        <taxon>Paenibacillus</taxon>
    </lineage>
</organism>
<dbReference type="RefSeq" id="WP_366295542.1">
    <property type="nucleotide sequence ID" value="NZ_CP159992.1"/>
</dbReference>
<dbReference type="PROSITE" id="PS51186">
    <property type="entry name" value="GNAT"/>
    <property type="match status" value="1"/>
</dbReference>